<reference evidence="2" key="1">
    <citation type="submission" date="2013-04" db="EMBL/GenBank/DDBJ databases">
        <title>Genome annotation of the coffee rust (Hemileia vastatrix) contributes to the gene repertoire catalogue of the Pucciniales.</title>
        <authorList>
            <person name="Cristancho M.M."/>
            <person name="Botero D.O."/>
            <person name="Giraldo W.G."/>
            <person name="Tabima J.F."/>
            <person name="Riano-Pachon D.M."/>
            <person name="Escobar C."/>
            <person name="Rozo Y.I."/>
            <person name="Rivera L.F."/>
            <person name="Restrepo S."/>
            <person name="Gaitan A.L."/>
        </authorList>
    </citation>
    <scope>NUCLEOTIDE SEQUENCE</scope>
</reference>
<protein>
    <submittedName>
        <fullName evidence="2">Putative secreted protein</fullName>
    </submittedName>
</protein>
<dbReference type="EMBL" id="KF018021">
    <property type="protein sequence ID" value="AGT80087.1"/>
    <property type="molecule type" value="Genomic_DNA"/>
</dbReference>
<dbReference type="AlphaFoldDB" id="T1UQ46"/>
<feature type="chain" id="PRO_5004585098" evidence="1">
    <location>
        <begin position="23"/>
        <end position="251"/>
    </location>
</feature>
<proteinExistence type="predicted"/>
<organism evidence="2">
    <name type="scientific">Hemileia vastatrix</name>
    <dbReference type="NCBI Taxonomy" id="203904"/>
    <lineage>
        <taxon>Eukaryota</taxon>
        <taxon>Fungi</taxon>
        <taxon>Dikarya</taxon>
        <taxon>Basidiomycota</taxon>
        <taxon>Pucciniomycotina</taxon>
        <taxon>Pucciniomycetes</taxon>
        <taxon>Pucciniales</taxon>
        <taxon>Zaghouaniaceae</taxon>
        <taxon>Hemileia</taxon>
    </lineage>
</organism>
<feature type="signal peptide" evidence="1">
    <location>
        <begin position="1"/>
        <end position="22"/>
    </location>
</feature>
<sequence>MLRIASFVSLAIFIASYEAALAVPPTVPGAPAVPGLSGSPAGASQTCLSYYIQTQKCAYPSATENCPPFVVTTSVDMIFPPTDPSELAKDESPIQVATTPAVATPVEATSTLASKTLAPVLANSNSSTNSVPAAVSPHIRRSLSTSNLVPTSLSNSLTANATGGAAIMPSVCGKFNPAVDLGVCLFAGVDTLGLNAQEAGWVSSAFTENCHKEVLVSHPGSTPVVAKILDACSFNASTNAAGCGELYVTSA</sequence>
<name>T1UQ46_9BASI</name>
<feature type="non-terminal residue" evidence="2">
    <location>
        <position position="251"/>
    </location>
</feature>
<keyword evidence="1" id="KW-0732">Signal</keyword>
<accession>T1UQ46</accession>
<evidence type="ECO:0000313" key="2">
    <source>
        <dbReference type="EMBL" id="AGT80087.1"/>
    </source>
</evidence>
<dbReference type="VEuPathDB" id="FungiDB:HVAS_10034390"/>
<evidence type="ECO:0000256" key="1">
    <source>
        <dbReference type="SAM" id="SignalP"/>
    </source>
</evidence>